<proteinExistence type="predicted"/>
<dbReference type="PANTHER" id="PTHR30204">
    <property type="entry name" value="REDOX-CYCLING DRUG-SENSING TRANSCRIPTIONAL ACTIVATOR SOXR"/>
    <property type="match status" value="1"/>
</dbReference>
<keyword evidence="8" id="KW-1185">Reference proteome</keyword>
<dbReference type="PROSITE" id="PS50937">
    <property type="entry name" value="HTH_MERR_2"/>
    <property type="match status" value="1"/>
</dbReference>
<keyword evidence="1" id="KW-0678">Repressor</keyword>
<protein>
    <submittedName>
        <fullName evidence="7">DNA-binding transcriptional regulator, MerR family</fullName>
    </submittedName>
</protein>
<keyword evidence="2" id="KW-0805">Transcription regulation</keyword>
<dbReference type="InterPro" id="IPR009061">
    <property type="entry name" value="DNA-bd_dom_put_sf"/>
</dbReference>
<dbReference type="InterPro" id="IPR000551">
    <property type="entry name" value="MerR-type_HTH_dom"/>
</dbReference>
<evidence type="ECO:0000256" key="1">
    <source>
        <dbReference type="ARBA" id="ARBA00022491"/>
    </source>
</evidence>
<dbReference type="SUPFAM" id="SSF46955">
    <property type="entry name" value="Putative DNA-binding domain"/>
    <property type="match status" value="1"/>
</dbReference>
<dbReference type="PANTHER" id="PTHR30204:SF69">
    <property type="entry name" value="MERR-FAMILY TRANSCRIPTIONAL REGULATOR"/>
    <property type="match status" value="1"/>
</dbReference>
<dbReference type="OrthoDB" id="9791488at2"/>
<evidence type="ECO:0000313" key="7">
    <source>
        <dbReference type="EMBL" id="SDH80368.1"/>
    </source>
</evidence>
<dbReference type="EMBL" id="FNDB01000015">
    <property type="protein sequence ID" value="SDH80368.1"/>
    <property type="molecule type" value="Genomic_DNA"/>
</dbReference>
<evidence type="ECO:0000256" key="2">
    <source>
        <dbReference type="ARBA" id="ARBA00023015"/>
    </source>
</evidence>
<feature type="coiled-coil region" evidence="5">
    <location>
        <begin position="84"/>
        <end position="114"/>
    </location>
</feature>
<evidence type="ECO:0000256" key="4">
    <source>
        <dbReference type="ARBA" id="ARBA00023163"/>
    </source>
</evidence>
<reference evidence="8" key="1">
    <citation type="submission" date="2016-10" db="EMBL/GenBank/DDBJ databases">
        <authorList>
            <person name="Varghese N."/>
            <person name="Submissions S."/>
        </authorList>
    </citation>
    <scope>NUCLEOTIDE SEQUENCE [LARGE SCALE GENOMIC DNA]</scope>
    <source>
        <strain evidence="8">CGMCC 1.2747</strain>
    </source>
</reference>
<accession>A0A1G8FDY5</accession>
<keyword evidence="5" id="KW-0175">Coiled coil</keyword>
<dbReference type="SMART" id="SM00422">
    <property type="entry name" value="HTH_MERR"/>
    <property type="match status" value="1"/>
</dbReference>
<dbReference type="InterPro" id="IPR047057">
    <property type="entry name" value="MerR_fam"/>
</dbReference>
<dbReference type="GO" id="GO:0003677">
    <property type="term" value="F:DNA binding"/>
    <property type="evidence" value="ECO:0007669"/>
    <property type="project" value="UniProtKB-KW"/>
</dbReference>
<dbReference type="Proteomes" id="UP000199274">
    <property type="component" value="Unassembled WGS sequence"/>
</dbReference>
<evidence type="ECO:0000259" key="6">
    <source>
        <dbReference type="PROSITE" id="PS50937"/>
    </source>
</evidence>
<keyword evidence="4" id="KW-0804">Transcription</keyword>
<dbReference type="Gene3D" id="1.10.1660.10">
    <property type="match status" value="1"/>
</dbReference>
<dbReference type="AlphaFoldDB" id="A0A1G8FDY5"/>
<evidence type="ECO:0000313" key="8">
    <source>
        <dbReference type="Proteomes" id="UP000199274"/>
    </source>
</evidence>
<dbReference type="GO" id="GO:0003700">
    <property type="term" value="F:DNA-binding transcription factor activity"/>
    <property type="evidence" value="ECO:0007669"/>
    <property type="project" value="InterPro"/>
</dbReference>
<dbReference type="STRING" id="178355.SAMN04488062_1157"/>
<evidence type="ECO:0000256" key="3">
    <source>
        <dbReference type="ARBA" id="ARBA00023125"/>
    </source>
</evidence>
<dbReference type="Pfam" id="PF13411">
    <property type="entry name" value="MerR_1"/>
    <property type="match status" value="1"/>
</dbReference>
<evidence type="ECO:0000256" key="5">
    <source>
        <dbReference type="SAM" id="Coils"/>
    </source>
</evidence>
<sequence length="120" mass="14045">MLINELSKRTVITAHTIRFYEKSGLIKGVRDENIKSNNYFHYDEETVEKLELIRDAKAIGYTISEIAQLIDAWYSNKLSKNEKLAFLDEKLVSLDQKIKDLKEMKRLISEYKKDVLNGEC</sequence>
<feature type="domain" description="HTH merR-type" evidence="6">
    <location>
        <begin position="1"/>
        <end position="72"/>
    </location>
</feature>
<organism evidence="7 8">
    <name type="scientific">Flavobacterium omnivorum</name>
    <dbReference type="NCBI Taxonomy" id="178355"/>
    <lineage>
        <taxon>Bacteria</taxon>
        <taxon>Pseudomonadati</taxon>
        <taxon>Bacteroidota</taxon>
        <taxon>Flavobacteriia</taxon>
        <taxon>Flavobacteriales</taxon>
        <taxon>Flavobacteriaceae</taxon>
        <taxon>Flavobacterium</taxon>
    </lineage>
</organism>
<gene>
    <name evidence="7" type="ORF">SAMN04488062_1157</name>
</gene>
<keyword evidence="3 7" id="KW-0238">DNA-binding</keyword>
<dbReference type="RefSeq" id="WP_091258276.1">
    <property type="nucleotide sequence ID" value="NZ_FNDB01000015.1"/>
</dbReference>
<name>A0A1G8FDY5_9FLAO</name>